<keyword evidence="2" id="KW-0805">Transcription regulation</keyword>
<accession>A0A1G6QS05</accession>
<keyword evidence="3 6" id="KW-0238">DNA-binding</keyword>
<keyword evidence="4" id="KW-0804">Transcription</keyword>
<dbReference type="SUPFAM" id="SSF46689">
    <property type="entry name" value="Homeodomain-like"/>
    <property type="match status" value="1"/>
</dbReference>
<protein>
    <submittedName>
        <fullName evidence="6">DNA-binding transcriptional regulator LsrR, DeoR family</fullName>
    </submittedName>
</protein>
<dbReference type="OrthoDB" id="58802at2"/>
<dbReference type="InterPro" id="IPR011991">
    <property type="entry name" value="ArsR-like_HTH"/>
</dbReference>
<dbReference type="PANTHER" id="PTHR34294:SF1">
    <property type="entry name" value="TRANSCRIPTIONAL REGULATOR LSRR"/>
    <property type="match status" value="1"/>
</dbReference>
<organism evidence="6 7">
    <name type="scientific">Terribacillus halophilus</name>
    <dbReference type="NCBI Taxonomy" id="361279"/>
    <lineage>
        <taxon>Bacteria</taxon>
        <taxon>Bacillati</taxon>
        <taxon>Bacillota</taxon>
        <taxon>Bacilli</taxon>
        <taxon>Bacillales</taxon>
        <taxon>Bacillaceae</taxon>
        <taxon>Terribacillus</taxon>
    </lineage>
</organism>
<gene>
    <name evidence="6" type="ORF">SAMN05421663_105195</name>
</gene>
<evidence type="ECO:0000256" key="2">
    <source>
        <dbReference type="ARBA" id="ARBA00023015"/>
    </source>
</evidence>
<sequence length="312" mass="34155">MALLGDRRLLVKIAHMYYEEGATQSEIAKAIGVSRSLISKYLTKAREAGVVEIIIHEQDDHPYTGLESKVEKRYGLREVICVEANETDDSKTRLGAAASNYLLRMIRNGQTIGISSGTTLYEVATAMASSQYFPELQFIPLVGGMGDERVDIHANQIVAKLAEVLKAKCKLLHAPVLVDSKEAREIIVNQSSIKSIFEAGARADIAMVGIGGTPEHSTMVKSYLQQTNGVIEYENVVGDICYNFITEDGRAADNDWNDRVISMDLEHVKQIPLVIGVASGREKIKAIKAALAANLIHVLITDDVTARMLLEA</sequence>
<dbReference type="EMBL" id="FMZB01000005">
    <property type="protein sequence ID" value="SDC95073.1"/>
    <property type="molecule type" value="Genomic_DNA"/>
</dbReference>
<dbReference type="PANTHER" id="PTHR34294">
    <property type="entry name" value="TRANSCRIPTIONAL REGULATOR-RELATED"/>
    <property type="match status" value="1"/>
</dbReference>
<dbReference type="Pfam" id="PF13412">
    <property type="entry name" value="HTH_24"/>
    <property type="match status" value="1"/>
</dbReference>
<dbReference type="PROSITE" id="PS50943">
    <property type="entry name" value="HTH_CROC1"/>
    <property type="match status" value="1"/>
</dbReference>
<evidence type="ECO:0000256" key="3">
    <source>
        <dbReference type="ARBA" id="ARBA00023125"/>
    </source>
</evidence>
<evidence type="ECO:0000256" key="4">
    <source>
        <dbReference type="ARBA" id="ARBA00023163"/>
    </source>
</evidence>
<dbReference type="Gene3D" id="3.40.50.1360">
    <property type="match status" value="1"/>
</dbReference>
<proteinExistence type="inferred from homology"/>
<reference evidence="7" key="1">
    <citation type="submission" date="2016-10" db="EMBL/GenBank/DDBJ databases">
        <authorList>
            <person name="Varghese N."/>
            <person name="Submissions S."/>
        </authorList>
    </citation>
    <scope>NUCLEOTIDE SEQUENCE [LARGE SCALE GENOMIC DNA]</scope>
    <source>
        <strain evidence="7">DSM 21620</strain>
    </source>
</reference>
<dbReference type="AlphaFoldDB" id="A0A1G6QS05"/>
<evidence type="ECO:0000313" key="7">
    <source>
        <dbReference type="Proteomes" id="UP000198666"/>
    </source>
</evidence>
<dbReference type="InterPro" id="IPR007324">
    <property type="entry name" value="Sugar-bd_dom_put"/>
</dbReference>
<dbReference type="Gene3D" id="1.10.10.60">
    <property type="entry name" value="Homeodomain-like"/>
    <property type="match status" value="1"/>
</dbReference>
<dbReference type="InterPro" id="IPR037171">
    <property type="entry name" value="NagB/RpiA_transferase-like"/>
</dbReference>
<evidence type="ECO:0000256" key="1">
    <source>
        <dbReference type="ARBA" id="ARBA00010466"/>
    </source>
</evidence>
<dbReference type="GO" id="GO:0030246">
    <property type="term" value="F:carbohydrate binding"/>
    <property type="evidence" value="ECO:0007669"/>
    <property type="project" value="InterPro"/>
</dbReference>
<dbReference type="RefSeq" id="WP_093727277.1">
    <property type="nucleotide sequence ID" value="NZ_FMZB01000005.1"/>
</dbReference>
<evidence type="ECO:0000313" key="6">
    <source>
        <dbReference type="EMBL" id="SDC95073.1"/>
    </source>
</evidence>
<dbReference type="CDD" id="cd00090">
    <property type="entry name" value="HTH_ARSR"/>
    <property type="match status" value="1"/>
</dbReference>
<dbReference type="SUPFAM" id="SSF100950">
    <property type="entry name" value="NagB/RpiA/CoA transferase-like"/>
    <property type="match status" value="1"/>
</dbReference>
<feature type="domain" description="HTH cro/C1-type" evidence="5">
    <location>
        <begin position="23"/>
        <end position="41"/>
    </location>
</feature>
<name>A0A1G6QS05_9BACI</name>
<comment type="similarity">
    <text evidence="1">Belongs to the SorC transcriptional regulatory family.</text>
</comment>
<dbReference type="STRING" id="361279.SAMN05421663_105195"/>
<dbReference type="Pfam" id="PF04198">
    <property type="entry name" value="Sugar-bind"/>
    <property type="match status" value="1"/>
</dbReference>
<evidence type="ECO:0000259" key="5">
    <source>
        <dbReference type="PROSITE" id="PS50943"/>
    </source>
</evidence>
<dbReference type="InterPro" id="IPR051054">
    <property type="entry name" value="SorC_transcr_regulators"/>
</dbReference>
<keyword evidence="7" id="KW-1185">Reference proteome</keyword>
<dbReference type="Proteomes" id="UP000198666">
    <property type="component" value="Unassembled WGS sequence"/>
</dbReference>
<dbReference type="GO" id="GO:0003677">
    <property type="term" value="F:DNA binding"/>
    <property type="evidence" value="ECO:0007669"/>
    <property type="project" value="UniProtKB-KW"/>
</dbReference>
<dbReference type="InterPro" id="IPR009057">
    <property type="entry name" value="Homeodomain-like_sf"/>
</dbReference>
<dbReference type="InterPro" id="IPR001387">
    <property type="entry name" value="Cro/C1-type_HTH"/>
</dbReference>